<proteinExistence type="inferred from homology"/>
<evidence type="ECO:0000313" key="10">
    <source>
        <dbReference type="Proteomes" id="UP000475070"/>
    </source>
</evidence>
<reference evidence="8 9" key="2">
    <citation type="submission" date="2018-06" db="EMBL/GenBank/DDBJ databases">
        <authorList>
            <consortium name="Pathogen Informatics"/>
            <person name="Doyle S."/>
        </authorList>
    </citation>
    <scope>NUCLEOTIDE SEQUENCE [LARGE SCALE GENOMIC DNA]</scope>
    <source>
        <strain evidence="8 9">NCTC11112</strain>
    </source>
</reference>
<dbReference type="OMA" id="HYNETMA"/>
<name>A0A023L0Q5_ECOLX</name>
<evidence type="ECO:0000313" key="8">
    <source>
        <dbReference type="EMBL" id="STI48059.1"/>
    </source>
</evidence>
<evidence type="ECO:0000313" key="5">
    <source>
        <dbReference type="EMBL" id="EFB2191953.1"/>
    </source>
</evidence>
<dbReference type="GO" id="GO:0055085">
    <property type="term" value="P:transmembrane transport"/>
    <property type="evidence" value="ECO:0007669"/>
    <property type="project" value="UniProtKB-ARBA"/>
</dbReference>
<dbReference type="PANTHER" id="PTHR30036:SF7">
    <property type="entry name" value="ABC TRANSPORTER PERIPLASMIC-BINDING PROTEIN YPHF"/>
    <property type="match status" value="1"/>
</dbReference>
<reference evidence="6" key="1">
    <citation type="journal article" date="2018" name="Genome Biol.">
        <title>SKESA: strategic k-mer extension for scrupulous assemblies.</title>
        <authorList>
            <person name="Souvorov A."/>
            <person name="Agarwala R."/>
            <person name="Lipman D.J."/>
        </authorList>
    </citation>
    <scope>NUCLEOTIDE SEQUENCE</scope>
    <source>
        <strain evidence="6">SJP41</strain>
    </source>
</reference>
<gene>
    <name evidence="8" type="primary">yphF</name>
    <name evidence="5" type="ORF">FIJ20_06855</name>
    <name evidence="7" type="ORF">GUC01_12820</name>
    <name evidence="6" type="ORF">J8F57_000663</name>
    <name evidence="8" type="ORF">NCTC11112_07289</name>
</gene>
<dbReference type="InterPro" id="IPR025997">
    <property type="entry name" value="SBP_2_dom"/>
</dbReference>
<comment type="subcellular location">
    <subcellularLocation>
        <location evidence="1">Periplasm</location>
    </subcellularLocation>
</comment>
<evidence type="ECO:0000259" key="4">
    <source>
        <dbReference type="Pfam" id="PF13407"/>
    </source>
</evidence>
<evidence type="ECO:0000313" key="11">
    <source>
        <dbReference type="Proteomes" id="UP000519859"/>
    </source>
</evidence>
<dbReference type="Proteomes" id="UP000519859">
    <property type="component" value="Unassembled WGS sequence"/>
</dbReference>
<evidence type="ECO:0000256" key="2">
    <source>
        <dbReference type="ARBA" id="ARBA00007639"/>
    </source>
</evidence>
<evidence type="ECO:0000313" key="7">
    <source>
        <dbReference type="EMBL" id="NAG19899.1"/>
    </source>
</evidence>
<feature type="domain" description="Periplasmic binding protein" evidence="4">
    <location>
        <begin position="41"/>
        <end position="295"/>
    </location>
</feature>
<dbReference type="Proteomes" id="UP000475070">
    <property type="component" value="Unassembled WGS sequence"/>
</dbReference>
<dbReference type="Proteomes" id="UP000254817">
    <property type="component" value="Unassembled WGS sequence"/>
</dbReference>
<dbReference type="EMBL" id="AASDFP010000010">
    <property type="protein sequence ID" value="EFB2191953.1"/>
    <property type="molecule type" value="Genomic_DNA"/>
</dbReference>
<dbReference type="GO" id="GO:0030288">
    <property type="term" value="C:outer membrane-bounded periplasmic space"/>
    <property type="evidence" value="ECO:0007669"/>
    <property type="project" value="TreeGrafter"/>
</dbReference>
<protein>
    <submittedName>
        <fullName evidence="6 8">ABC transporter substrate-binding protein</fullName>
    </submittedName>
    <submittedName>
        <fullName evidence="7">Substrate-binding domain-containing protein</fullName>
    </submittedName>
</protein>
<organism evidence="7 10">
    <name type="scientific">Escherichia coli</name>
    <dbReference type="NCBI Taxonomy" id="562"/>
    <lineage>
        <taxon>Bacteria</taxon>
        <taxon>Pseudomonadati</taxon>
        <taxon>Pseudomonadota</taxon>
        <taxon>Gammaproteobacteria</taxon>
        <taxon>Enterobacterales</taxon>
        <taxon>Enterobacteriaceae</taxon>
        <taxon>Escherichia</taxon>
    </lineage>
</organism>
<dbReference type="EMBL" id="UGAW01000002">
    <property type="protein sequence ID" value="STI48059.1"/>
    <property type="molecule type" value="Genomic_DNA"/>
</dbReference>
<comment type="similarity">
    <text evidence="2">Belongs to the bacterial solute-binding protein 2 family.</text>
</comment>
<evidence type="ECO:0000256" key="3">
    <source>
        <dbReference type="SAM" id="SignalP"/>
    </source>
</evidence>
<sequence>MPKKMRTTRNLLLMATLLGSALFARAAEKEMTIGAIYLDTQGYYAGVRQGVQDAAKDSSVQVQLIETNAQGDISKESTFVDTLVARNVDAIILSAVSENGSSRTVRRASEAGIPVICYNTCINQKGVDKYVSAYLVGDPLEFGKKLGNAAADYFIANKIDQPKIAVINCEAFEVCVQRRKGFEEVLKSRVPGAQIVANQEGTVLDKAISVGEKLIISTPDLNAIMGESGGATLGAVKAVRNQNQAGKIAVFGSDMTTEIAQELENNQVLKAVVDISGKKMGNAVFAQTLKVINKQADGEKVIQVPIDLYTKTEDGKQWLATHVDGLP</sequence>
<keyword evidence="3" id="KW-0732">Signal</keyword>
<dbReference type="Gene3D" id="3.40.50.2300">
    <property type="match status" value="2"/>
</dbReference>
<dbReference type="SUPFAM" id="SSF53822">
    <property type="entry name" value="Periplasmic binding protein-like I"/>
    <property type="match status" value="1"/>
</dbReference>
<dbReference type="PANTHER" id="PTHR30036">
    <property type="entry name" value="D-XYLOSE-BINDING PERIPLASMIC PROTEIN"/>
    <property type="match status" value="1"/>
</dbReference>
<dbReference type="Proteomes" id="UP000868636">
    <property type="component" value="Unassembled WGS sequence"/>
</dbReference>
<dbReference type="RefSeq" id="WP_001124908.1">
    <property type="nucleotide sequence ID" value="NZ_AP022215.1"/>
</dbReference>
<dbReference type="InterPro" id="IPR028082">
    <property type="entry name" value="Peripla_BP_I"/>
</dbReference>
<dbReference type="EMBL" id="DADPIR010000004">
    <property type="protein sequence ID" value="HAZ7490502.1"/>
    <property type="molecule type" value="Genomic_DNA"/>
</dbReference>
<evidence type="ECO:0000313" key="9">
    <source>
        <dbReference type="Proteomes" id="UP000254817"/>
    </source>
</evidence>
<evidence type="ECO:0000256" key="1">
    <source>
        <dbReference type="ARBA" id="ARBA00004418"/>
    </source>
</evidence>
<dbReference type="Pfam" id="PF13407">
    <property type="entry name" value="Peripla_BP_4"/>
    <property type="match status" value="1"/>
</dbReference>
<dbReference type="AlphaFoldDB" id="A0A023L0Q5"/>
<feature type="signal peptide" evidence="3">
    <location>
        <begin position="1"/>
        <end position="26"/>
    </location>
</feature>
<dbReference type="GeneID" id="75206241"/>
<reference evidence="5 11" key="4">
    <citation type="submission" date="2019-06" db="EMBL/GenBank/DDBJ databases">
        <authorList>
            <consortium name="NARMS: The National Antimicrobial Resistance Monitoring System"/>
        </authorList>
    </citation>
    <scope>NUCLEOTIDE SEQUENCE [LARGE SCALE GENOMIC DNA]</scope>
    <source>
        <strain evidence="5 11">FSIS11921886</strain>
    </source>
</reference>
<dbReference type="GO" id="GO:0030246">
    <property type="term" value="F:carbohydrate binding"/>
    <property type="evidence" value="ECO:0007669"/>
    <property type="project" value="TreeGrafter"/>
</dbReference>
<reference evidence="6" key="5">
    <citation type="submission" date="2021-03" db="EMBL/GenBank/DDBJ databases">
        <authorList>
            <consortium name="NCBI Pathogen Detection Project"/>
        </authorList>
    </citation>
    <scope>NUCLEOTIDE SEQUENCE</scope>
    <source>
        <strain evidence="6">SJP41</strain>
    </source>
</reference>
<dbReference type="InterPro" id="IPR050555">
    <property type="entry name" value="Bact_Solute-Bind_Prot2"/>
</dbReference>
<reference evidence="7 10" key="3">
    <citation type="journal article" date="2019" name="Nat. Med.">
        <title>A library of human gut bacterial isolates paired with longitudinal multiomics data enables mechanistic microbiome research.</title>
        <authorList>
            <person name="Poyet M."/>
            <person name="Groussin M."/>
            <person name="Gibbons S.M."/>
            <person name="Avila-Pacheco J."/>
            <person name="Jiang X."/>
            <person name="Kearney S.M."/>
            <person name="Perrotta A.R."/>
            <person name="Berdy B."/>
            <person name="Zhao S."/>
            <person name="Lieberman T.D."/>
            <person name="Swanson P.K."/>
            <person name="Smith M."/>
            <person name="Roesemann S."/>
            <person name="Alexander J.E."/>
            <person name="Rich S.A."/>
            <person name="Livny J."/>
            <person name="Vlamakis H."/>
            <person name="Clish C."/>
            <person name="Bullock K."/>
            <person name="Deik A."/>
            <person name="Scott J."/>
            <person name="Pierce K.A."/>
            <person name="Xavier R.J."/>
            <person name="Alm E.J."/>
        </authorList>
    </citation>
    <scope>NUCLEOTIDE SEQUENCE [LARGE SCALE GENOMIC DNA]</scope>
    <source>
        <strain evidence="7 10">BIOML-A112</strain>
    </source>
</reference>
<accession>A0A023L0Q5</accession>
<evidence type="ECO:0000313" key="6">
    <source>
        <dbReference type="EMBL" id="HAZ7490502.1"/>
    </source>
</evidence>
<dbReference type="EMBL" id="WXKQ01000008">
    <property type="protein sequence ID" value="NAG19899.1"/>
    <property type="molecule type" value="Genomic_DNA"/>
</dbReference>
<feature type="chain" id="PRO_5015026048" evidence="3">
    <location>
        <begin position="27"/>
        <end position="327"/>
    </location>
</feature>